<dbReference type="SUPFAM" id="SSF52540">
    <property type="entry name" value="P-loop containing nucleoside triphosphate hydrolases"/>
    <property type="match status" value="1"/>
</dbReference>
<dbReference type="AlphaFoldDB" id="A0A9K3CN54"/>
<dbReference type="PANTHER" id="PTHR47968">
    <property type="entry name" value="CENTROMERE PROTEIN E"/>
    <property type="match status" value="1"/>
</dbReference>
<dbReference type="InterPro" id="IPR036961">
    <property type="entry name" value="Kinesin_motor_dom_sf"/>
</dbReference>
<dbReference type="InterPro" id="IPR027417">
    <property type="entry name" value="P-loop_NTPase"/>
</dbReference>
<keyword evidence="6" id="KW-0493">Microtubule</keyword>
<dbReference type="Proteomes" id="UP000265618">
    <property type="component" value="Unassembled WGS sequence"/>
</dbReference>
<dbReference type="InterPro" id="IPR027640">
    <property type="entry name" value="Kinesin-like_fam"/>
</dbReference>
<evidence type="ECO:0000313" key="9">
    <source>
        <dbReference type="EMBL" id="GIQ80161.1"/>
    </source>
</evidence>
<feature type="region of interest" description="Disordered" evidence="7">
    <location>
        <begin position="585"/>
        <end position="605"/>
    </location>
</feature>
<feature type="domain" description="Kinesin motor" evidence="8">
    <location>
        <begin position="20"/>
        <end position="368"/>
    </location>
</feature>
<evidence type="ECO:0000313" key="10">
    <source>
        <dbReference type="Proteomes" id="UP000265618"/>
    </source>
</evidence>
<organism evidence="9 10">
    <name type="scientific">Kipferlia bialata</name>
    <dbReference type="NCBI Taxonomy" id="797122"/>
    <lineage>
        <taxon>Eukaryota</taxon>
        <taxon>Metamonada</taxon>
        <taxon>Carpediemonas-like organisms</taxon>
        <taxon>Kipferlia</taxon>
    </lineage>
</organism>
<dbReference type="GO" id="GO:0005874">
    <property type="term" value="C:microtubule"/>
    <property type="evidence" value="ECO:0007669"/>
    <property type="project" value="UniProtKB-KW"/>
</dbReference>
<dbReference type="InterPro" id="IPR019821">
    <property type="entry name" value="Kinesin_motor_CS"/>
</dbReference>
<dbReference type="GO" id="GO:0008017">
    <property type="term" value="F:microtubule binding"/>
    <property type="evidence" value="ECO:0007669"/>
    <property type="project" value="InterPro"/>
</dbReference>
<dbReference type="GO" id="GO:0003777">
    <property type="term" value="F:microtubule motor activity"/>
    <property type="evidence" value="ECO:0007669"/>
    <property type="project" value="InterPro"/>
</dbReference>
<comment type="caution">
    <text evidence="9">The sequence shown here is derived from an EMBL/GenBank/DDBJ whole genome shotgun (WGS) entry which is preliminary data.</text>
</comment>
<dbReference type="Pfam" id="PF00225">
    <property type="entry name" value="Kinesin"/>
    <property type="match status" value="1"/>
</dbReference>
<feature type="compositionally biased region" description="Basic and acidic residues" evidence="7">
    <location>
        <begin position="504"/>
        <end position="515"/>
    </location>
</feature>
<dbReference type="PRINTS" id="PR00380">
    <property type="entry name" value="KINESINHEAVY"/>
</dbReference>
<keyword evidence="1 5" id="KW-0547">Nucleotide-binding</keyword>
<evidence type="ECO:0000259" key="8">
    <source>
        <dbReference type="PROSITE" id="PS50067"/>
    </source>
</evidence>
<evidence type="ECO:0000256" key="2">
    <source>
        <dbReference type="ARBA" id="ARBA00022840"/>
    </source>
</evidence>
<keyword evidence="3" id="KW-0175">Coiled coil</keyword>
<dbReference type="PROSITE" id="PS50067">
    <property type="entry name" value="KINESIN_MOTOR_2"/>
    <property type="match status" value="1"/>
</dbReference>
<comment type="similarity">
    <text evidence="5 6">Belongs to the TRAFAC class myosin-kinesin ATPase superfamily. Kinesin family.</text>
</comment>
<keyword evidence="2 5" id="KW-0067">ATP-binding</keyword>
<dbReference type="PROSITE" id="PS00411">
    <property type="entry name" value="KINESIN_MOTOR_1"/>
    <property type="match status" value="1"/>
</dbReference>
<dbReference type="PANTHER" id="PTHR47968:SF75">
    <property type="entry name" value="CENTROMERE-ASSOCIATED PROTEIN E"/>
    <property type="match status" value="1"/>
</dbReference>
<feature type="compositionally biased region" description="Acidic residues" evidence="7">
    <location>
        <begin position="516"/>
        <end position="543"/>
    </location>
</feature>
<feature type="compositionally biased region" description="Low complexity" evidence="7">
    <location>
        <begin position="559"/>
        <end position="572"/>
    </location>
</feature>
<evidence type="ECO:0000256" key="4">
    <source>
        <dbReference type="ARBA" id="ARBA00023175"/>
    </source>
</evidence>
<keyword evidence="10" id="KW-1185">Reference proteome</keyword>
<sequence length="605" mass="65460">MAKPARSKHSNAPQGEASGNIWVCVRVRPWDGKGASRSLSVNETQPIISLLSEDKTKGHKRQSKFQYNHVFDEGSSNRDVYEQVGVAALTQVLDGYNSTIFAYGQTGSGKTHTMLGSDAQPGVIPLLGQALFKEIQAKQTPKQSREGGGTTRDQAEYRVTVSYLEVYQEQVLDLLEPGKQPLRLREHPSLGVFADGLAEVRVATADDVAQLLLQGSAVRKVASTDMNDRSSRSHAVFMMRVQQRHVSRTRGEGEGGREKESVSTMSARLYLVDLAGSESVRKTKATGQTLKQGASINRSLFELGNVINALSSGTKRHVNYRNSALTMLLRDSLGGNARTAVVATVSAAPVHAPETRTTLMFASRANTIQVKAVRNMDTTTRVISELRAEVTRLKQLLQGAGEGGEGASADQAQEVEAVLAALDLAKRASWDYDTSSDETQRQGALQGTLDVVAGIGLVSYSSPKQVADVVFDTFLKIGMEEEASYIASLAQQVFGHPKQTQFHTEGEGEGERLTDSDMDSLIEYTDSDDESDLDDDDLDDSECDSQWKAEWDDVDEEAPAPLAPSFLSSSTASSVRVVSHSDLYEGSSIDLGDGIPCFPGASQDE</sequence>
<reference evidence="9 10" key="1">
    <citation type="journal article" date="2018" name="PLoS ONE">
        <title>The draft genome of Kipferlia bialata reveals reductive genome evolution in fornicate parasites.</title>
        <authorList>
            <person name="Tanifuji G."/>
            <person name="Takabayashi S."/>
            <person name="Kume K."/>
            <person name="Takagi M."/>
            <person name="Nakayama T."/>
            <person name="Kamikawa R."/>
            <person name="Inagaki Y."/>
            <person name="Hashimoto T."/>
        </authorList>
    </citation>
    <scope>NUCLEOTIDE SEQUENCE [LARGE SCALE GENOMIC DNA]</scope>
    <source>
        <strain evidence="9">NY0173</strain>
    </source>
</reference>
<dbReference type="OrthoDB" id="3176171at2759"/>
<keyword evidence="4 5" id="KW-0505">Motor protein</keyword>
<accession>A0A9K3CN54</accession>
<evidence type="ECO:0000256" key="1">
    <source>
        <dbReference type="ARBA" id="ARBA00022741"/>
    </source>
</evidence>
<dbReference type="InterPro" id="IPR001752">
    <property type="entry name" value="Kinesin_motor_dom"/>
</dbReference>
<dbReference type="CDD" id="cd00106">
    <property type="entry name" value="KISc"/>
    <property type="match status" value="1"/>
</dbReference>
<dbReference type="GO" id="GO:0005524">
    <property type="term" value="F:ATP binding"/>
    <property type="evidence" value="ECO:0007669"/>
    <property type="project" value="UniProtKB-UniRule"/>
</dbReference>
<dbReference type="GO" id="GO:0007018">
    <property type="term" value="P:microtubule-based movement"/>
    <property type="evidence" value="ECO:0007669"/>
    <property type="project" value="InterPro"/>
</dbReference>
<gene>
    <name evidence="9" type="ORF">KIPB_000913</name>
</gene>
<dbReference type="EMBL" id="BDIP01000115">
    <property type="protein sequence ID" value="GIQ80161.1"/>
    <property type="molecule type" value="Genomic_DNA"/>
</dbReference>
<feature type="binding site" evidence="5">
    <location>
        <begin position="104"/>
        <end position="111"/>
    </location>
    <ligand>
        <name>ATP</name>
        <dbReference type="ChEBI" id="CHEBI:30616"/>
    </ligand>
</feature>
<dbReference type="Gene3D" id="3.40.850.10">
    <property type="entry name" value="Kinesin motor domain"/>
    <property type="match status" value="1"/>
</dbReference>
<evidence type="ECO:0000256" key="7">
    <source>
        <dbReference type="SAM" id="MobiDB-lite"/>
    </source>
</evidence>
<proteinExistence type="inferred from homology"/>
<protein>
    <recommendedName>
        <fullName evidence="6">Kinesin-like protein</fullName>
    </recommendedName>
</protein>
<name>A0A9K3CN54_9EUKA</name>
<feature type="region of interest" description="Disordered" evidence="7">
    <location>
        <begin position="497"/>
        <end position="572"/>
    </location>
</feature>
<evidence type="ECO:0000256" key="6">
    <source>
        <dbReference type="RuleBase" id="RU000394"/>
    </source>
</evidence>
<evidence type="ECO:0000256" key="5">
    <source>
        <dbReference type="PROSITE-ProRule" id="PRU00283"/>
    </source>
</evidence>
<dbReference type="SMART" id="SM00129">
    <property type="entry name" value="KISc"/>
    <property type="match status" value="1"/>
</dbReference>
<evidence type="ECO:0000256" key="3">
    <source>
        <dbReference type="ARBA" id="ARBA00023054"/>
    </source>
</evidence>